<comment type="caution">
    <text evidence="1">The sequence shown here is derived from an EMBL/GenBank/DDBJ whole genome shotgun (WGS) entry which is preliminary data.</text>
</comment>
<accession>A0ACB7SPX9</accession>
<reference evidence="1" key="1">
    <citation type="submission" date="2020-05" db="EMBL/GenBank/DDBJ databases">
        <title>Large-scale comparative analyses of tick genomes elucidate their genetic diversity and vector capacities.</title>
        <authorList>
            <person name="Jia N."/>
            <person name="Wang J."/>
            <person name="Shi W."/>
            <person name="Du L."/>
            <person name="Sun Y."/>
            <person name="Zhan W."/>
            <person name="Jiang J."/>
            <person name="Wang Q."/>
            <person name="Zhang B."/>
            <person name="Ji P."/>
            <person name="Sakyi L.B."/>
            <person name="Cui X."/>
            <person name="Yuan T."/>
            <person name="Jiang B."/>
            <person name="Yang W."/>
            <person name="Lam T.T.-Y."/>
            <person name="Chang Q."/>
            <person name="Ding S."/>
            <person name="Wang X."/>
            <person name="Zhu J."/>
            <person name="Ruan X."/>
            <person name="Zhao L."/>
            <person name="Wei J."/>
            <person name="Que T."/>
            <person name="Du C."/>
            <person name="Cheng J."/>
            <person name="Dai P."/>
            <person name="Han X."/>
            <person name="Huang E."/>
            <person name="Gao Y."/>
            <person name="Liu J."/>
            <person name="Shao H."/>
            <person name="Ye R."/>
            <person name="Li L."/>
            <person name="Wei W."/>
            <person name="Wang X."/>
            <person name="Wang C."/>
            <person name="Yang T."/>
            <person name="Huo Q."/>
            <person name="Li W."/>
            <person name="Guo W."/>
            <person name="Chen H."/>
            <person name="Zhou L."/>
            <person name="Ni X."/>
            <person name="Tian J."/>
            <person name="Zhou Y."/>
            <person name="Sheng Y."/>
            <person name="Liu T."/>
            <person name="Pan Y."/>
            <person name="Xia L."/>
            <person name="Li J."/>
            <person name="Zhao F."/>
            <person name="Cao W."/>
        </authorList>
    </citation>
    <scope>NUCLEOTIDE SEQUENCE</scope>
    <source>
        <strain evidence="1">Hyas-2018</strain>
    </source>
</reference>
<evidence type="ECO:0000313" key="2">
    <source>
        <dbReference type="Proteomes" id="UP000821845"/>
    </source>
</evidence>
<proteinExistence type="predicted"/>
<dbReference type="Proteomes" id="UP000821845">
    <property type="component" value="Chromosome 3"/>
</dbReference>
<evidence type="ECO:0000313" key="1">
    <source>
        <dbReference type="EMBL" id="KAH6936913.1"/>
    </source>
</evidence>
<keyword evidence="2" id="KW-1185">Reference proteome</keyword>
<dbReference type="EMBL" id="CM023483">
    <property type="protein sequence ID" value="KAH6936913.1"/>
    <property type="molecule type" value="Genomic_DNA"/>
</dbReference>
<sequence>MQNTRGDTYTERRATCGWHSILTGAAAALAAMAQCLARMGSGGAARYVGEYRPEKQEPAAAEPRCGGSGIEAGCLPPFMMAAMQSQLSDEPPSCFVVAAVLTHRAPQKPRRVSGADHFSRPPPPPAS</sequence>
<gene>
    <name evidence="1" type="ORF">HPB50_024076</name>
</gene>
<organism evidence="1 2">
    <name type="scientific">Hyalomma asiaticum</name>
    <name type="common">Tick</name>
    <dbReference type="NCBI Taxonomy" id="266040"/>
    <lineage>
        <taxon>Eukaryota</taxon>
        <taxon>Metazoa</taxon>
        <taxon>Ecdysozoa</taxon>
        <taxon>Arthropoda</taxon>
        <taxon>Chelicerata</taxon>
        <taxon>Arachnida</taxon>
        <taxon>Acari</taxon>
        <taxon>Parasitiformes</taxon>
        <taxon>Ixodida</taxon>
        <taxon>Ixodoidea</taxon>
        <taxon>Ixodidae</taxon>
        <taxon>Hyalomminae</taxon>
        <taxon>Hyalomma</taxon>
    </lineage>
</organism>
<name>A0ACB7SPX9_HYAAI</name>
<protein>
    <submittedName>
        <fullName evidence="1">Uncharacterized protein</fullName>
    </submittedName>
</protein>